<keyword evidence="3 5" id="KW-0963">Cytoplasm</keyword>
<dbReference type="AlphaFoldDB" id="A6UWM9"/>
<protein>
    <recommendedName>
        <fullName evidence="5">DNA/RNA-binding protein Alba</fullName>
    </recommendedName>
</protein>
<evidence type="ECO:0000256" key="2">
    <source>
        <dbReference type="ARBA" id="ARBA00022454"/>
    </source>
</evidence>
<dbReference type="STRING" id="419665.Maeo_1325"/>
<dbReference type="Pfam" id="PF01918">
    <property type="entry name" value="Alba"/>
    <property type="match status" value="1"/>
</dbReference>
<dbReference type="Gene3D" id="3.30.110.20">
    <property type="entry name" value="Alba-like domain"/>
    <property type="match status" value="1"/>
</dbReference>
<dbReference type="KEGG" id="mae:Maeo_1325"/>
<evidence type="ECO:0000256" key="5">
    <source>
        <dbReference type="HAMAP-Rule" id="MF_01122"/>
    </source>
</evidence>
<dbReference type="InterPro" id="IPR013795">
    <property type="entry name" value="DNA/RNA-bd_Alba"/>
</dbReference>
<proteinExistence type="inferred from homology"/>
<evidence type="ECO:0000313" key="8">
    <source>
        <dbReference type="Proteomes" id="UP000001106"/>
    </source>
</evidence>
<dbReference type="InterPro" id="IPR002775">
    <property type="entry name" value="DNA/RNA-bd_Alba-like"/>
</dbReference>
<comment type="function">
    <text evidence="5">Binds double-stranded DNA tightly but without sequence specificity. Involved in DNA compaction.</text>
</comment>
<dbReference type="RefSeq" id="WP_011974033.1">
    <property type="nucleotide sequence ID" value="NC_009635.1"/>
</dbReference>
<dbReference type="GO" id="GO:0003690">
    <property type="term" value="F:double-stranded DNA binding"/>
    <property type="evidence" value="ECO:0007669"/>
    <property type="project" value="UniProtKB-UniRule"/>
</dbReference>
<dbReference type="Proteomes" id="UP000001106">
    <property type="component" value="Chromosome"/>
</dbReference>
<comment type="caution">
    <text evidence="5">Lacks conserved residue(s) required for the propagation of feature annotation.</text>
</comment>
<dbReference type="HOGENOM" id="CLU_110989_1_0_2"/>
<dbReference type="PIRSF" id="PIRSF028732">
    <property type="entry name" value="Alba"/>
    <property type="match status" value="1"/>
</dbReference>
<gene>
    <name evidence="5" type="primary">albA</name>
    <name evidence="7" type="ordered locus">Maeo_1325</name>
</gene>
<keyword evidence="2 5" id="KW-0158">Chromosome</keyword>
<dbReference type="SUPFAM" id="SSF82704">
    <property type="entry name" value="AlbA-like"/>
    <property type="match status" value="1"/>
</dbReference>
<reference evidence="7" key="1">
    <citation type="submission" date="2007-06" db="EMBL/GenBank/DDBJ databases">
        <title>Complete sequence of Methanococcus aeolicus Nankai-3.</title>
        <authorList>
            <consortium name="US DOE Joint Genome Institute"/>
            <person name="Copeland A."/>
            <person name="Lucas S."/>
            <person name="Lapidus A."/>
            <person name="Barry K."/>
            <person name="Glavina del Rio T."/>
            <person name="Dalin E."/>
            <person name="Tice H."/>
            <person name="Pitluck S."/>
            <person name="Chain P."/>
            <person name="Malfatti S."/>
            <person name="Shin M."/>
            <person name="Vergez L."/>
            <person name="Schmutz J."/>
            <person name="Larimer F."/>
            <person name="Land M."/>
            <person name="Hauser L."/>
            <person name="Kyrpides N."/>
            <person name="Lykidis A."/>
            <person name="Sieprawska-Lupa M."/>
            <person name="Whitman W.B."/>
            <person name="Richardson P."/>
        </authorList>
    </citation>
    <scope>NUCLEOTIDE SEQUENCE [LARGE SCALE GENOMIC DNA]</scope>
    <source>
        <strain evidence="7">Nankai-3</strain>
    </source>
</reference>
<dbReference type="NCBIfam" id="NF003088">
    <property type="entry name" value="PRK04015.1"/>
    <property type="match status" value="1"/>
</dbReference>
<evidence type="ECO:0000256" key="4">
    <source>
        <dbReference type="ARBA" id="ARBA00023125"/>
    </source>
</evidence>
<dbReference type="GO" id="GO:0005737">
    <property type="term" value="C:cytoplasm"/>
    <property type="evidence" value="ECO:0007669"/>
    <property type="project" value="UniProtKB-SubCell"/>
</dbReference>
<dbReference type="GeneID" id="5326743"/>
<evidence type="ECO:0000259" key="6">
    <source>
        <dbReference type="Pfam" id="PF01918"/>
    </source>
</evidence>
<evidence type="ECO:0000313" key="7">
    <source>
        <dbReference type="EMBL" id="ABR56901.1"/>
    </source>
</evidence>
<dbReference type="GO" id="GO:0003723">
    <property type="term" value="F:RNA binding"/>
    <property type="evidence" value="ECO:0007669"/>
    <property type="project" value="InterPro"/>
</dbReference>
<dbReference type="GO" id="GO:0030261">
    <property type="term" value="P:chromosome condensation"/>
    <property type="evidence" value="ECO:0007669"/>
    <property type="project" value="UniProtKB-KW"/>
</dbReference>
<dbReference type="NCBIfam" id="TIGR00285">
    <property type="entry name" value="DNA-binding protein Alba"/>
    <property type="match status" value="1"/>
</dbReference>
<comment type="similarity">
    <text evidence="1 5">Belongs to the histone-like Alba family.</text>
</comment>
<comment type="subcellular location">
    <subcellularLocation>
        <location evidence="5">Cytoplasm</location>
    </subcellularLocation>
    <subcellularLocation>
        <location evidence="5">Chromosome</location>
    </subcellularLocation>
</comment>
<keyword evidence="4 5" id="KW-0238">DNA-binding</keyword>
<organism evidence="7 8">
    <name type="scientific">Methanococcus aeolicus (strain ATCC BAA-1280 / DSM 17508 / OCM 812 / Nankai-3)</name>
    <dbReference type="NCBI Taxonomy" id="419665"/>
    <lineage>
        <taxon>Archaea</taxon>
        <taxon>Methanobacteriati</taxon>
        <taxon>Methanobacteriota</taxon>
        <taxon>Methanomada group</taxon>
        <taxon>Methanococci</taxon>
        <taxon>Methanococcales</taxon>
        <taxon>Methanococcaceae</taxon>
        <taxon>Methanococcus</taxon>
    </lineage>
</organism>
<keyword evidence="8" id="KW-1185">Reference proteome</keyword>
<dbReference type="eggNOG" id="arCOG01753">
    <property type="taxonomic scope" value="Archaea"/>
</dbReference>
<feature type="domain" description="DNA/RNA-binding protein Alba-like" evidence="6">
    <location>
        <begin position="4"/>
        <end position="62"/>
    </location>
</feature>
<evidence type="ECO:0000256" key="1">
    <source>
        <dbReference type="ARBA" id="ARBA00008018"/>
    </source>
</evidence>
<dbReference type="EMBL" id="CP000743">
    <property type="protein sequence ID" value="ABR56901.1"/>
    <property type="molecule type" value="Genomic_DNA"/>
</dbReference>
<dbReference type="GeneID" id="75304803"/>
<dbReference type="InterPro" id="IPR036882">
    <property type="entry name" value="Alba-like_dom_sf"/>
</dbReference>
<dbReference type="OrthoDB" id="10360at2157"/>
<dbReference type="GO" id="GO:0005694">
    <property type="term" value="C:chromosome"/>
    <property type="evidence" value="ECO:0007669"/>
    <property type="project" value="UniProtKB-SubCell"/>
</dbReference>
<evidence type="ECO:0000256" key="3">
    <source>
        <dbReference type="ARBA" id="ARBA00022490"/>
    </source>
</evidence>
<keyword evidence="5" id="KW-0226">DNA condensation</keyword>
<accession>A6UWM9</accession>
<name>A6UWM9_META3</name>
<sequence>MDGIIYIGNKGVMNYVLAVITQINNEDIDTNEIRLKARGRAISKAVDVEEMLKNKFMPELKLKEVIFGTEEVENNEGRKVNVSTIEIVLSK</sequence>
<dbReference type="HAMAP" id="MF_01122">
    <property type="entry name" value="AlbA"/>
    <property type="match status" value="1"/>
</dbReference>